<dbReference type="EMBL" id="LNYX01000006">
    <property type="protein sequence ID" value="KTD65572.1"/>
    <property type="molecule type" value="Genomic_DNA"/>
</dbReference>
<accession>A0A0W0Z8X7</accession>
<organism evidence="2 3">
    <name type="scientific">Legionella spiritensis</name>
    <dbReference type="NCBI Taxonomy" id="452"/>
    <lineage>
        <taxon>Bacteria</taxon>
        <taxon>Pseudomonadati</taxon>
        <taxon>Pseudomonadota</taxon>
        <taxon>Gammaproteobacteria</taxon>
        <taxon>Legionellales</taxon>
        <taxon>Legionellaceae</taxon>
        <taxon>Legionella</taxon>
    </lineage>
</organism>
<name>A0A0W0Z8X7_LEGSP</name>
<protein>
    <submittedName>
        <fullName evidence="2">Uncharacterized protein</fullName>
    </submittedName>
</protein>
<dbReference type="PATRIC" id="fig|452.5.peg.708"/>
<gene>
    <name evidence="2" type="ORF">Lspi_0646</name>
</gene>
<dbReference type="Proteomes" id="UP000054877">
    <property type="component" value="Unassembled WGS sequence"/>
</dbReference>
<feature type="region of interest" description="Disordered" evidence="1">
    <location>
        <begin position="1"/>
        <end position="26"/>
    </location>
</feature>
<dbReference type="STRING" id="452.Lspi_0646"/>
<evidence type="ECO:0000313" key="2">
    <source>
        <dbReference type="EMBL" id="KTD65572.1"/>
    </source>
</evidence>
<comment type="caution">
    <text evidence="2">The sequence shown here is derived from an EMBL/GenBank/DDBJ whole genome shotgun (WGS) entry which is preliminary data.</text>
</comment>
<reference evidence="2 3" key="1">
    <citation type="submission" date="2015-11" db="EMBL/GenBank/DDBJ databases">
        <title>Genomic analysis of 38 Legionella species identifies large and diverse effector repertoires.</title>
        <authorList>
            <person name="Burstein D."/>
            <person name="Amaro F."/>
            <person name="Zusman T."/>
            <person name="Lifshitz Z."/>
            <person name="Cohen O."/>
            <person name="Gilbert J.A."/>
            <person name="Pupko T."/>
            <person name="Shuman H.A."/>
            <person name="Segal G."/>
        </authorList>
    </citation>
    <scope>NUCLEOTIDE SEQUENCE [LARGE SCALE GENOMIC DNA]</scope>
    <source>
        <strain evidence="2 3">Mt.St.Helens-9</strain>
    </source>
</reference>
<sequence length="62" mass="6586">MTSSTHQILKQMAHGKAAGKAEEKSPVTVYAASKTVPTQEPMGKILAECLIKKDGFALTPQS</sequence>
<dbReference type="AlphaFoldDB" id="A0A0W0Z8X7"/>
<proteinExistence type="predicted"/>
<evidence type="ECO:0000256" key="1">
    <source>
        <dbReference type="SAM" id="MobiDB-lite"/>
    </source>
</evidence>
<evidence type="ECO:0000313" key="3">
    <source>
        <dbReference type="Proteomes" id="UP000054877"/>
    </source>
</evidence>
<keyword evidence="3" id="KW-1185">Reference proteome</keyword>